<evidence type="ECO:0000313" key="3">
    <source>
        <dbReference type="Proteomes" id="UP000005952"/>
    </source>
</evidence>
<organism evidence="2 3">
    <name type="scientific">Hyphomicrobium denitrificans 1NES1</name>
    <dbReference type="NCBI Taxonomy" id="670307"/>
    <lineage>
        <taxon>Bacteria</taxon>
        <taxon>Pseudomonadati</taxon>
        <taxon>Pseudomonadota</taxon>
        <taxon>Alphaproteobacteria</taxon>
        <taxon>Hyphomicrobiales</taxon>
        <taxon>Hyphomicrobiaceae</taxon>
        <taxon>Hyphomicrobium</taxon>
    </lineage>
</organism>
<dbReference type="EMBL" id="CP005587">
    <property type="protein sequence ID" value="AGK57984.1"/>
    <property type="molecule type" value="Genomic_DNA"/>
</dbReference>
<proteinExistence type="predicted"/>
<name>N0B3A5_9HYPH</name>
<dbReference type="HOGENOM" id="CLU_2788255_0_0_5"/>
<dbReference type="AlphaFoldDB" id="N0B3A5"/>
<sequence>MLGICIRKGAHPWTFCRGTGVYGQILHRELEMAAPDIRHSARNNRTGGARSTRVRYAAISSVPSTHLS</sequence>
<feature type="region of interest" description="Disordered" evidence="1">
    <location>
        <begin position="37"/>
        <end position="68"/>
    </location>
</feature>
<dbReference type="KEGG" id="hdt:HYPDE_31548"/>
<evidence type="ECO:0000256" key="1">
    <source>
        <dbReference type="SAM" id="MobiDB-lite"/>
    </source>
</evidence>
<dbReference type="Proteomes" id="UP000005952">
    <property type="component" value="Chromosome"/>
</dbReference>
<accession>N0B3A5</accession>
<evidence type="ECO:0000313" key="2">
    <source>
        <dbReference type="EMBL" id="AGK57984.1"/>
    </source>
</evidence>
<reference evidence="2 3" key="1">
    <citation type="journal article" date="2013" name="Genome Announc.">
        <title>Genome sequences for three denitrifying bacterial strains isolated from a uranium- and nitrate-contaminated subsurface environment.</title>
        <authorList>
            <person name="Venkatramanan R."/>
            <person name="Prakash O."/>
            <person name="Woyke T."/>
            <person name="Chain P."/>
            <person name="Goodwin L.A."/>
            <person name="Watson D."/>
            <person name="Brooks S."/>
            <person name="Kostka J.E."/>
            <person name="Green S.J."/>
        </authorList>
    </citation>
    <scope>NUCLEOTIDE SEQUENCE [LARGE SCALE GENOMIC DNA]</scope>
    <source>
        <strain evidence="2 3">1NES1</strain>
    </source>
</reference>
<protein>
    <submittedName>
        <fullName evidence="2">Uncharacterized protein</fullName>
    </submittedName>
</protein>
<keyword evidence="3" id="KW-1185">Reference proteome</keyword>
<gene>
    <name evidence="2" type="ORF">HYPDE_31548</name>
</gene>